<evidence type="ECO:0000256" key="17">
    <source>
        <dbReference type="SAM" id="SignalP"/>
    </source>
</evidence>
<keyword evidence="13" id="KW-0325">Glycoprotein</keyword>
<evidence type="ECO:0000256" key="14">
    <source>
        <dbReference type="ARBA" id="ARBA00023288"/>
    </source>
</evidence>
<evidence type="ECO:0000259" key="18">
    <source>
        <dbReference type="PROSITE" id="PS52012"/>
    </source>
</evidence>
<keyword evidence="4" id="KW-1003">Cell membrane</keyword>
<evidence type="ECO:0000256" key="5">
    <source>
        <dbReference type="ARBA" id="ARBA00022525"/>
    </source>
</evidence>
<evidence type="ECO:0000256" key="3">
    <source>
        <dbReference type="ARBA" id="ARBA00010031"/>
    </source>
</evidence>
<comment type="caution">
    <text evidence="15">Lacks conserved residue(s) required for the propagation of feature annotation.</text>
</comment>
<dbReference type="PROSITE" id="PS52012">
    <property type="entry name" value="CFEM"/>
    <property type="match status" value="1"/>
</dbReference>
<keyword evidence="10 15" id="KW-0408">Iron</keyword>
<feature type="disulfide bond" evidence="15">
    <location>
        <begin position="42"/>
        <end position="49"/>
    </location>
</feature>
<comment type="caution">
    <text evidence="19">The sequence shown here is derived from an EMBL/GenBank/DDBJ whole genome shotgun (WGS) entry which is preliminary data.</text>
</comment>
<dbReference type="InterPro" id="IPR051735">
    <property type="entry name" value="CFEM_domain"/>
</dbReference>
<comment type="similarity">
    <text evidence="3">Belongs to the RBT5 family.</text>
</comment>
<keyword evidence="11" id="KW-0472">Membrane</keyword>
<evidence type="ECO:0000256" key="2">
    <source>
        <dbReference type="ARBA" id="ARBA00004613"/>
    </source>
</evidence>
<evidence type="ECO:0000256" key="13">
    <source>
        <dbReference type="ARBA" id="ARBA00023180"/>
    </source>
</evidence>
<dbReference type="SMART" id="SM00747">
    <property type="entry name" value="CFEM"/>
    <property type="match status" value="1"/>
</dbReference>
<evidence type="ECO:0000256" key="10">
    <source>
        <dbReference type="ARBA" id="ARBA00023004"/>
    </source>
</evidence>
<sequence>MQFSILAIVAVVAPFVAAQGDIPECARPCVVASTSGSSIGGCTNTDVKCICSAPQFLSDISCCVSTACSLEDQNKAIAFANNLCSISGVTNLPTAASCAATPAATTPGAPATAPPPTGTTPPTASAPTSAASTSATPTAASGAQKILGMGAGVWGFMMGAAALL</sequence>
<evidence type="ECO:0000256" key="11">
    <source>
        <dbReference type="ARBA" id="ARBA00023136"/>
    </source>
</evidence>
<keyword evidence="9 17" id="KW-0732">Signal</keyword>
<keyword evidence="6 15" id="KW-0349">Heme</keyword>
<protein>
    <recommendedName>
        <fullName evidence="18">CFEM domain-containing protein</fullName>
    </recommendedName>
</protein>
<feature type="compositionally biased region" description="Low complexity" evidence="16">
    <location>
        <begin position="120"/>
        <end position="137"/>
    </location>
</feature>
<reference evidence="19" key="1">
    <citation type="submission" date="2021-07" db="EMBL/GenBank/DDBJ databases">
        <authorList>
            <person name="Durling M."/>
        </authorList>
    </citation>
    <scope>NUCLEOTIDE SEQUENCE</scope>
</reference>
<proteinExistence type="inferred from homology"/>
<evidence type="ECO:0000256" key="8">
    <source>
        <dbReference type="ARBA" id="ARBA00022723"/>
    </source>
</evidence>
<feature type="signal peptide" evidence="17">
    <location>
        <begin position="1"/>
        <end position="18"/>
    </location>
</feature>
<evidence type="ECO:0000256" key="16">
    <source>
        <dbReference type="SAM" id="MobiDB-lite"/>
    </source>
</evidence>
<organism evidence="19 20">
    <name type="scientific">Hymenoscyphus fraxineus</name>
    <dbReference type="NCBI Taxonomy" id="746836"/>
    <lineage>
        <taxon>Eukaryota</taxon>
        <taxon>Fungi</taxon>
        <taxon>Dikarya</taxon>
        <taxon>Ascomycota</taxon>
        <taxon>Pezizomycotina</taxon>
        <taxon>Leotiomycetes</taxon>
        <taxon>Helotiales</taxon>
        <taxon>Helotiaceae</taxon>
        <taxon>Hymenoscyphus</taxon>
    </lineage>
</organism>
<comment type="subcellular location">
    <subcellularLocation>
        <location evidence="1">Cell membrane</location>
        <topology evidence="1">Lipid-anchor</topology>
        <topology evidence="1">GPI-anchor</topology>
    </subcellularLocation>
    <subcellularLocation>
        <location evidence="2">Secreted</location>
    </subcellularLocation>
</comment>
<dbReference type="PANTHER" id="PTHR37928:SF2">
    <property type="entry name" value="GPI ANCHORED CFEM DOMAIN PROTEIN (AFU_ORTHOLOGUE AFUA_6G10580)"/>
    <property type="match status" value="1"/>
</dbReference>
<evidence type="ECO:0000256" key="4">
    <source>
        <dbReference type="ARBA" id="ARBA00022475"/>
    </source>
</evidence>
<feature type="domain" description="CFEM" evidence="18">
    <location>
        <begin position="1"/>
        <end position="107"/>
    </location>
</feature>
<keyword evidence="12 15" id="KW-1015">Disulfide bond</keyword>
<feature type="chain" id="PRO_5040245861" description="CFEM domain-containing protein" evidence="17">
    <location>
        <begin position="19"/>
        <end position="164"/>
    </location>
</feature>
<dbReference type="InterPro" id="IPR008427">
    <property type="entry name" value="Extracellular_membr_CFEM_dom"/>
</dbReference>
<dbReference type="PANTHER" id="PTHR37928">
    <property type="entry name" value="CFEM DOMAIN PROTEIN (AFU_ORTHOLOGUE AFUA_6G14090)"/>
    <property type="match status" value="1"/>
</dbReference>
<feature type="disulfide bond" evidence="15">
    <location>
        <begin position="51"/>
        <end position="84"/>
    </location>
</feature>
<keyword evidence="7" id="KW-0336">GPI-anchor</keyword>
<dbReference type="AlphaFoldDB" id="A0A9N9KPN2"/>
<name>A0A9N9KPN2_9HELO</name>
<dbReference type="EMBL" id="CAJVRL010000037">
    <property type="protein sequence ID" value="CAG8950473.1"/>
    <property type="molecule type" value="Genomic_DNA"/>
</dbReference>
<evidence type="ECO:0000256" key="12">
    <source>
        <dbReference type="ARBA" id="ARBA00023157"/>
    </source>
</evidence>
<dbReference type="GO" id="GO:0046872">
    <property type="term" value="F:metal ion binding"/>
    <property type="evidence" value="ECO:0007669"/>
    <property type="project" value="UniProtKB-UniRule"/>
</dbReference>
<dbReference type="GO" id="GO:0005576">
    <property type="term" value="C:extracellular region"/>
    <property type="evidence" value="ECO:0007669"/>
    <property type="project" value="UniProtKB-SubCell"/>
</dbReference>
<evidence type="ECO:0000256" key="15">
    <source>
        <dbReference type="PROSITE-ProRule" id="PRU01356"/>
    </source>
</evidence>
<gene>
    <name evidence="19" type="ORF">HYFRA_00006968</name>
</gene>
<accession>A0A9N9KPN2</accession>
<feature type="region of interest" description="Disordered" evidence="16">
    <location>
        <begin position="106"/>
        <end position="137"/>
    </location>
</feature>
<dbReference type="GO" id="GO:0098552">
    <property type="term" value="C:side of membrane"/>
    <property type="evidence" value="ECO:0007669"/>
    <property type="project" value="UniProtKB-KW"/>
</dbReference>
<keyword evidence="8 15" id="KW-0479">Metal-binding</keyword>
<evidence type="ECO:0000256" key="9">
    <source>
        <dbReference type="ARBA" id="ARBA00022729"/>
    </source>
</evidence>
<keyword evidence="14" id="KW-0449">Lipoprotein</keyword>
<evidence type="ECO:0000313" key="20">
    <source>
        <dbReference type="Proteomes" id="UP000696280"/>
    </source>
</evidence>
<evidence type="ECO:0000256" key="1">
    <source>
        <dbReference type="ARBA" id="ARBA00004609"/>
    </source>
</evidence>
<keyword evidence="5" id="KW-0964">Secreted</keyword>
<feature type="binding site" description="axial binding residue" evidence="15">
    <location>
        <position position="46"/>
    </location>
    <ligand>
        <name>heme</name>
        <dbReference type="ChEBI" id="CHEBI:30413"/>
    </ligand>
    <ligandPart>
        <name>Fe</name>
        <dbReference type="ChEBI" id="CHEBI:18248"/>
    </ligandPart>
</feature>
<dbReference type="Proteomes" id="UP000696280">
    <property type="component" value="Unassembled WGS sequence"/>
</dbReference>
<dbReference type="GO" id="GO:0005886">
    <property type="term" value="C:plasma membrane"/>
    <property type="evidence" value="ECO:0007669"/>
    <property type="project" value="UniProtKB-SubCell"/>
</dbReference>
<evidence type="ECO:0000256" key="6">
    <source>
        <dbReference type="ARBA" id="ARBA00022617"/>
    </source>
</evidence>
<dbReference type="Pfam" id="PF05730">
    <property type="entry name" value="CFEM"/>
    <property type="match status" value="1"/>
</dbReference>
<evidence type="ECO:0000256" key="7">
    <source>
        <dbReference type="ARBA" id="ARBA00022622"/>
    </source>
</evidence>
<keyword evidence="20" id="KW-1185">Reference proteome</keyword>
<evidence type="ECO:0000313" key="19">
    <source>
        <dbReference type="EMBL" id="CAG8950473.1"/>
    </source>
</evidence>